<organism evidence="2 3">
    <name type="scientific">Pleurodeles waltl</name>
    <name type="common">Iberian ribbed newt</name>
    <dbReference type="NCBI Taxonomy" id="8319"/>
    <lineage>
        <taxon>Eukaryota</taxon>
        <taxon>Metazoa</taxon>
        <taxon>Chordata</taxon>
        <taxon>Craniata</taxon>
        <taxon>Vertebrata</taxon>
        <taxon>Euteleostomi</taxon>
        <taxon>Amphibia</taxon>
        <taxon>Batrachia</taxon>
        <taxon>Caudata</taxon>
        <taxon>Salamandroidea</taxon>
        <taxon>Salamandridae</taxon>
        <taxon>Pleurodelinae</taxon>
        <taxon>Pleurodeles</taxon>
    </lineage>
</organism>
<gene>
    <name evidence="2" type="ORF">NDU88_013172</name>
</gene>
<dbReference type="EMBL" id="JANPWB010000010">
    <property type="protein sequence ID" value="KAJ1146920.1"/>
    <property type="molecule type" value="Genomic_DNA"/>
</dbReference>
<accession>A0AAV7R600</accession>
<evidence type="ECO:0000256" key="1">
    <source>
        <dbReference type="SAM" id="MobiDB-lite"/>
    </source>
</evidence>
<comment type="caution">
    <text evidence="2">The sequence shown here is derived from an EMBL/GenBank/DDBJ whole genome shotgun (WGS) entry which is preliminary data.</text>
</comment>
<name>A0AAV7R600_PLEWA</name>
<reference evidence="2" key="1">
    <citation type="journal article" date="2022" name="bioRxiv">
        <title>Sequencing and chromosome-scale assembly of the giantPleurodeles waltlgenome.</title>
        <authorList>
            <person name="Brown T."/>
            <person name="Elewa A."/>
            <person name="Iarovenko S."/>
            <person name="Subramanian E."/>
            <person name="Araus A.J."/>
            <person name="Petzold A."/>
            <person name="Susuki M."/>
            <person name="Suzuki K.-i.T."/>
            <person name="Hayashi T."/>
            <person name="Toyoda A."/>
            <person name="Oliveira C."/>
            <person name="Osipova E."/>
            <person name="Leigh N.D."/>
            <person name="Simon A."/>
            <person name="Yun M.H."/>
        </authorList>
    </citation>
    <scope>NUCLEOTIDE SEQUENCE</scope>
    <source>
        <strain evidence="2">20211129_DDA</strain>
        <tissue evidence="2">Liver</tissue>
    </source>
</reference>
<dbReference type="AlphaFoldDB" id="A0AAV7R600"/>
<protein>
    <recommendedName>
        <fullName evidence="4">Secreted protein</fullName>
    </recommendedName>
</protein>
<proteinExistence type="predicted"/>
<keyword evidence="3" id="KW-1185">Reference proteome</keyword>
<feature type="region of interest" description="Disordered" evidence="1">
    <location>
        <begin position="45"/>
        <end position="95"/>
    </location>
</feature>
<sequence length="95" mass="11052">MLASGGLFGIFGGSYSLTAASSASARTDLTSNIPRYNTHYHQRGPQLQGQWEPSHHHTLDRRNGHRARDNIWDHHHQDRNDDNGEHNRRMYRFYP</sequence>
<feature type="compositionally biased region" description="Basic and acidic residues" evidence="1">
    <location>
        <begin position="53"/>
        <end position="88"/>
    </location>
</feature>
<evidence type="ECO:0008006" key="4">
    <source>
        <dbReference type="Google" id="ProtNLM"/>
    </source>
</evidence>
<dbReference type="Proteomes" id="UP001066276">
    <property type="component" value="Chromosome 6"/>
</dbReference>
<evidence type="ECO:0000313" key="2">
    <source>
        <dbReference type="EMBL" id="KAJ1146920.1"/>
    </source>
</evidence>
<evidence type="ECO:0000313" key="3">
    <source>
        <dbReference type="Proteomes" id="UP001066276"/>
    </source>
</evidence>